<proteinExistence type="predicted"/>
<comment type="caution">
    <text evidence="2">The sequence shown here is derived from an EMBL/GenBank/DDBJ whole genome shotgun (WGS) entry which is preliminary data.</text>
</comment>
<dbReference type="AlphaFoldDB" id="A0A939EAL6"/>
<keyword evidence="1" id="KW-0812">Transmembrane</keyword>
<feature type="transmembrane region" description="Helical" evidence="1">
    <location>
        <begin position="6"/>
        <end position="27"/>
    </location>
</feature>
<dbReference type="InterPro" id="IPR010331">
    <property type="entry name" value="ExoD"/>
</dbReference>
<feature type="transmembrane region" description="Helical" evidence="1">
    <location>
        <begin position="82"/>
        <end position="104"/>
    </location>
</feature>
<dbReference type="Pfam" id="PF06055">
    <property type="entry name" value="ExoD"/>
    <property type="match status" value="1"/>
</dbReference>
<dbReference type="PANTHER" id="PTHR41795">
    <property type="entry name" value="EXOPOLYSACCHARIDE SYNTHESIS PROTEIN"/>
    <property type="match status" value="1"/>
</dbReference>
<name>A0A939EAL6_9HYPH</name>
<protein>
    <submittedName>
        <fullName evidence="2">Exopolysaccharide biosynthesis protein</fullName>
    </submittedName>
</protein>
<dbReference type="PIRSF" id="PIRSF033239">
    <property type="entry name" value="ExoD"/>
    <property type="match status" value="1"/>
</dbReference>
<dbReference type="Proteomes" id="UP000664096">
    <property type="component" value="Unassembled WGS sequence"/>
</dbReference>
<dbReference type="RefSeq" id="WP_207138974.1">
    <property type="nucleotide sequence ID" value="NZ_JAEKJZ010000001.1"/>
</dbReference>
<dbReference type="EMBL" id="JAEKJZ010000001">
    <property type="protein sequence ID" value="MBN9669408.1"/>
    <property type="molecule type" value="Genomic_DNA"/>
</dbReference>
<feature type="transmembrane region" description="Helical" evidence="1">
    <location>
        <begin position="124"/>
        <end position="143"/>
    </location>
</feature>
<dbReference type="PANTHER" id="PTHR41795:SF1">
    <property type="entry name" value="EXOPOLYSACCHARIDE SYNTHESIS PROTEIN"/>
    <property type="match status" value="1"/>
</dbReference>
<sequence length="169" mass="17943">MVSPVGAIPGAPIVLTSLIALVAGQIVMGSKSIWLPDTLKKREIPQDKVTTIIDRLEPWAEWIDGFLGQRLTALVGEPMSRVVAALCILLAVTVYPATLIPFAVALPGGAIMLLALGLLTRDGVVMLLGLMVTGGGLWLRLLLCPLGEQLRSFTALLRRQKNGPLGGPF</sequence>
<reference evidence="2" key="1">
    <citation type="submission" date="2020-12" db="EMBL/GenBank/DDBJ databases">
        <title>Oil enriched cultivation method for isolating marine PHA-producing bacteria.</title>
        <authorList>
            <person name="Zheng W."/>
            <person name="Yu S."/>
            <person name="Huang Y."/>
        </authorList>
    </citation>
    <scope>NUCLEOTIDE SEQUENCE</scope>
    <source>
        <strain evidence="2">SY-2-12</strain>
    </source>
</reference>
<accession>A0A939EAL6</accession>
<evidence type="ECO:0000313" key="2">
    <source>
        <dbReference type="EMBL" id="MBN9669408.1"/>
    </source>
</evidence>
<evidence type="ECO:0000256" key="1">
    <source>
        <dbReference type="SAM" id="Phobius"/>
    </source>
</evidence>
<evidence type="ECO:0000313" key="3">
    <source>
        <dbReference type="Proteomes" id="UP000664096"/>
    </source>
</evidence>
<organism evidence="2 3">
    <name type="scientific">Roseibium aggregatum</name>
    <dbReference type="NCBI Taxonomy" id="187304"/>
    <lineage>
        <taxon>Bacteria</taxon>
        <taxon>Pseudomonadati</taxon>
        <taxon>Pseudomonadota</taxon>
        <taxon>Alphaproteobacteria</taxon>
        <taxon>Hyphomicrobiales</taxon>
        <taxon>Stappiaceae</taxon>
        <taxon>Roseibium</taxon>
    </lineage>
</organism>
<gene>
    <name evidence="2" type="ORF">JF539_03590</name>
</gene>
<keyword evidence="1" id="KW-0472">Membrane</keyword>
<keyword evidence="1" id="KW-1133">Transmembrane helix</keyword>